<dbReference type="EMBL" id="QGNW01000023">
    <property type="protein sequence ID" value="RVX13672.1"/>
    <property type="molecule type" value="Genomic_DNA"/>
</dbReference>
<evidence type="ECO:0000259" key="1">
    <source>
        <dbReference type="Pfam" id="PF14309"/>
    </source>
</evidence>
<proteinExistence type="predicted"/>
<reference evidence="2 3" key="1">
    <citation type="journal article" date="2018" name="PLoS Genet.">
        <title>Population sequencing reveals clonal diversity and ancestral inbreeding in the grapevine cultivar Chardonnay.</title>
        <authorList>
            <person name="Roach M.J."/>
            <person name="Johnson D.L."/>
            <person name="Bohlmann J."/>
            <person name="van Vuuren H.J."/>
            <person name="Jones S.J."/>
            <person name="Pretorius I.S."/>
            <person name="Schmidt S.A."/>
            <person name="Borneman A.R."/>
        </authorList>
    </citation>
    <scope>NUCLEOTIDE SEQUENCE [LARGE SCALE GENOMIC DNA]</scope>
    <source>
        <strain evidence="3">cv. Chardonnay</strain>
        <tissue evidence="2">Leaf</tissue>
    </source>
</reference>
<comment type="caution">
    <text evidence="2">The sequence shown here is derived from an EMBL/GenBank/DDBJ whole genome shotgun (WGS) entry which is preliminary data.</text>
</comment>
<evidence type="ECO:0000313" key="2">
    <source>
        <dbReference type="EMBL" id="RVX13672.1"/>
    </source>
</evidence>
<dbReference type="Proteomes" id="UP000288805">
    <property type="component" value="Unassembled WGS sequence"/>
</dbReference>
<dbReference type="PANTHER" id="PTHR46836">
    <property type="entry name" value="AFADIN"/>
    <property type="match status" value="1"/>
</dbReference>
<gene>
    <name evidence="2" type="ORF">CK203_010350</name>
</gene>
<feature type="domain" description="DUF4378" evidence="1">
    <location>
        <begin position="3"/>
        <end position="87"/>
    </location>
</feature>
<dbReference type="InterPro" id="IPR025486">
    <property type="entry name" value="DUF4378"/>
</dbReference>
<organism evidence="2 3">
    <name type="scientific">Vitis vinifera</name>
    <name type="common">Grape</name>
    <dbReference type="NCBI Taxonomy" id="29760"/>
    <lineage>
        <taxon>Eukaryota</taxon>
        <taxon>Viridiplantae</taxon>
        <taxon>Streptophyta</taxon>
        <taxon>Embryophyta</taxon>
        <taxon>Tracheophyta</taxon>
        <taxon>Spermatophyta</taxon>
        <taxon>Magnoliopsida</taxon>
        <taxon>eudicotyledons</taxon>
        <taxon>Gunneridae</taxon>
        <taxon>Pentapetalae</taxon>
        <taxon>rosids</taxon>
        <taxon>Vitales</taxon>
        <taxon>Vitaceae</taxon>
        <taxon>Viteae</taxon>
        <taxon>Vitis</taxon>
    </lineage>
</organism>
<protein>
    <recommendedName>
        <fullName evidence="1">DUF4378 domain-containing protein</fullName>
    </recommendedName>
</protein>
<accession>A0A438JXJ5</accession>
<evidence type="ECO:0000313" key="3">
    <source>
        <dbReference type="Proteomes" id="UP000288805"/>
    </source>
</evidence>
<dbReference type="Pfam" id="PF14309">
    <property type="entry name" value="DUF4378"/>
    <property type="match status" value="1"/>
</dbReference>
<dbReference type="PANTHER" id="PTHR46836:SF7">
    <property type="entry name" value="PHOSPHATIDYLINOSITOL N-ACETYGLUCOSAMINLYTRANSFERASE SUBUNIT P-LIKE PROTEIN"/>
    <property type="match status" value="1"/>
</dbReference>
<name>A0A438JXJ5_VITVI</name>
<sequence length="91" mass="11080">MDLETWHSPECPMSRLVFEKLEKKYGEQTSWKRSERMLLFDRINSGLMEILWPCTEIHMWMGSVTKRLSFKLSQEMIEEELWKILASQRRK</sequence>
<dbReference type="AlphaFoldDB" id="A0A438JXJ5"/>